<sequence length="476" mass="52529">MVEEVIRQFRALALIPRATFHEQRAAEYIEKLGIKYGCKTVRDSKNNVVIDKPAHAGYEHVPRVILQAHIDMVCKGTPGRGYDPLKDGIQLVEEEGRITAEGTTLGADNGIGAALILEILRGEEACGPVRGIFTVEEEEGMGGARSLDPSFVQDKYFIGLDWTSTRTSCIGCASSLSLLARKEAVYKRPEYDSAYRICLKGLPGGHSGLDIHRVKTNAVREMIKILQNILLLGIDFELAHIAGGTAKNVIPDSCTGTVCIKSDCINKFLETLSSVKKQMFAFMEAEGEDVVLTVEKAEKPDRVLERQCAKEILDFVQSIPNGVVKTEPGSSGYIHLSSNIGTISTGTCVELSIMARGSRKEYLDLLYTGIKQQAARCRLDVKCVSKEPGFDSKRDGKLIRRVCEIYRAQNNEELTLEKIHAGLECGYFKQKNPDMEVIVLGADLENIHTTKETLYTERLGVLCRLLLEVLRTAGSQ</sequence>
<protein>
    <submittedName>
        <fullName evidence="2">Xaa-His dipeptidase</fullName>
    </submittedName>
</protein>
<dbReference type="PIRSF" id="PIRSF016599">
    <property type="entry name" value="Xaa-His_dipept"/>
    <property type="match status" value="1"/>
</dbReference>
<dbReference type="HOGENOM" id="CLU_028526_0_0_9"/>
<dbReference type="InterPro" id="IPR001160">
    <property type="entry name" value="Peptidase_M20C"/>
</dbReference>
<reference evidence="2" key="2">
    <citation type="submission" date="2013-06" db="EMBL/GenBank/DDBJ databases">
        <title>Draft genome sequence of Clostridium hylemonae (DSM 15053).</title>
        <authorList>
            <person name="Sudarsanam P."/>
            <person name="Ley R."/>
            <person name="Guruge J."/>
            <person name="Turnbaugh P.J."/>
            <person name="Mahowald M."/>
            <person name="Liep D."/>
            <person name="Gordon J."/>
        </authorList>
    </citation>
    <scope>NUCLEOTIDE SEQUENCE</scope>
    <source>
        <strain evidence="2">DSM 15053</strain>
    </source>
</reference>
<dbReference type="GO" id="GO:0070573">
    <property type="term" value="F:metallodipeptidase activity"/>
    <property type="evidence" value="ECO:0007669"/>
    <property type="project" value="TreeGrafter"/>
</dbReference>
<dbReference type="OrthoDB" id="9773892at2"/>
<dbReference type="GO" id="GO:0006508">
    <property type="term" value="P:proteolysis"/>
    <property type="evidence" value="ECO:0007669"/>
    <property type="project" value="InterPro"/>
</dbReference>
<dbReference type="InterPro" id="IPR002933">
    <property type="entry name" value="Peptidase_M20"/>
</dbReference>
<keyword evidence="3" id="KW-1185">Reference proteome</keyword>
<organism evidence="2 3">
    <name type="scientific">[Clostridium] hylemonae DSM 15053</name>
    <dbReference type="NCBI Taxonomy" id="553973"/>
    <lineage>
        <taxon>Bacteria</taxon>
        <taxon>Bacillati</taxon>
        <taxon>Bacillota</taxon>
        <taxon>Clostridia</taxon>
        <taxon>Lachnospirales</taxon>
        <taxon>Lachnospiraceae</taxon>
    </lineage>
</organism>
<dbReference type="Pfam" id="PF01546">
    <property type="entry name" value="Peptidase_M20"/>
    <property type="match status" value="1"/>
</dbReference>
<dbReference type="GO" id="GO:0005829">
    <property type="term" value="C:cytosol"/>
    <property type="evidence" value="ECO:0007669"/>
    <property type="project" value="TreeGrafter"/>
</dbReference>
<dbReference type="PRINTS" id="PR00934">
    <property type="entry name" value="XHISDIPTASE"/>
</dbReference>
<dbReference type="PANTHER" id="PTHR43501">
    <property type="entry name" value="CYTOSOL NON-SPECIFIC DIPEPTIDASE"/>
    <property type="match status" value="1"/>
</dbReference>
<dbReference type="RefSeq" id="WP_006443107.1">
    <property type="nucleotide sequence ID" value="NZ_CP036524.1"/>
</dbReference>
<dbReference type="Proteomes" id="UP000004893">
    <property type="component" value="Unassembled WGS sequence"/>
</dbReference>
<proteinExistence type="predicted"/>
<evidence type="ECO:0000259" key="1">
    <source>
        <dbReference type="Pfam" id="PF07687"/>
    </source>
</evidence>
<name>C0C2A3_9FIRM</name>
<dbReference type="AlphaFoldDB" id="C0C2A3"/>
<dbReference type="InterPro" id="IPR011650">
    <property type="entry name" value="Peptidase_M20_dimer"/>
</dbReference>
<reference evidence="2" key="1">
    <citation type="submission" date="2009-02" db="EMBL/GenBank/DDBJ databases">
        <authorList>
            <person name="Fulton L."/>
            <person name="Clifton S."/>
            <person name="Fulton B."/>
            <person name="Xu J."/>
            <person name="Minx P."/>
            <person name="Pepin K.H."/>
            <person name="Johnson M."/>
            <person name="Bhonagiri V."/>
            <person name="Nash W.E."/>
            <person name="Mardis E.R."/>
            <person name="Wilson R.K."/>
        </authorList>
    </citation>
    <scope>NUCLEOTIDE SEQUENCE [LARGE SCALE GENOMIC DNA]</scope>
    <source>
        <strain evidence="2">DSM 15053</strain>
    </source>
</reference>
<evidence type="ECO:0000313" key="2">
    <source>
        <dbReference type="EMBL" id="EEG73757.1"/>
    </source>
</evidence>
<evidence type="ECO:0000313" key="3">
    <source>
        <dbReference type="Proteomes" id="UP000004893"/>
    </source>
</evidence>
<gene>
    <name evidence="2" type="primary">pepD</name>
    <name evidence="2" type="ORF">CLOHYLEM_05762</name>
</gene>
<feature type="domain" description="Peptidase M20 dimerisation" evidence="1">
    <location>
        <begin position="200"/>
        <end position="287"/>
    </location>
</feature>
<dbReference type="eggNOG" id="COG2195">
    <property type="taxonomic scope" value="Bacteria"/>
</dbReference>
<comment type="caution">
    <text evidence="2">The sequence shown here is derived from an EMBL/GenBank/DDBJ whole genome shotgun (WGS) entry which is preliminary data.</text>
</comment>
<dbReference type="EMBL" id="ABYI02000022">
    <property type="protein sequence ID" value="EEG73757.1"/>
    <property type="molecule type" value="Genomic_DNA"/>
</dbReference>
<dbReference type="SUPFAM" id="SSF53187">
    <property type="entry name" value="Zn-dependent exopeptidases"/>
    <property type="match status" value="1"/>
</dbReference>
<dbReference type="Gene3D" id="3.40.630.10">
    <property type="entry name" value="Zn peptidases"/>
    <property type="match status" value="2"/>
</dbReference>
<dbReference type="Pfam" id="PF07687">
    <property type="entry name" value="M20_dimer"/>
    <property type="match status" value="1"/>
</dbReference>
<accession>C0C2A3</accession>
<dbReference type="PANTHER" id="PTHR43501:SF1">
    <property type="entry name" value="CYTOSOL NON-SPECIFIC DIPEPTIDASE"/>
    <property type="match status" value="1"/>
</dbReference>
<dbReference type="STRING" id="553973.CLOHYLEM_05762"/>